<reference evidence="2 3" key="1">
    <citation type="submission" date="2019-07" db="EMBL/GenBank/DDBJ databases">
        <authorList>
            <person name="Huq M.A."/>
        </authorList>
    </citation>
    <scope>NUCLEOTIDE SEQUENCE [LARGE SCALE GENOMIC DNA]</scope>
    <source>
        <strain evidence="2 3">MAH-19</strain>
    </source>
</reference>
<dbReference type="CDD" id="cd03801">
    <property type="entry name" value="GT4_PimA-like"/>
    <property type="match status" value="1"/>
</dbReference>
<dbReference type="Proteomes" id="UP000318733">
    <property type="component" value="Unassembled WGS sequence"/>
</dbReference>
<evidence type="ECO:0000313" key="3">
    <source>
        <dbReference type="Proteomes" id="UP000318733"/>
    </source>
</evidence>
<dbReference type="Gene3D" id="3.40.50.2000">
    <property type="entry name" value="Glycogen Phosphorylase B"/>
    <property type="match status" value="2"/>
</dbReference>
<dbReference type="GO" id="GO:0016757">
    <property type="term" value="F:glycosyltransferase activity"/>
    <property type="evidence" value="ECO:0007669"/>
    <property type="project" value="UniProtKB-ARBA"/>
</dbReference>
<feature type="domain" description="Glycosyltransferase subfamily 4-like N-terminal" evidence="1">
    <location>
        <begin position="16"/>
        <end position="214"/>
    </location>
</feature>
<proteinExistence type="predicted"/>
<keyword evidence="3" id="KW-1185">Reference proteome</keyword>
<dbReference type="Pfam" id="PF13692">
    <property type="entry name" value="Glyco_trans_1_4"/>
    <property type="match status" value="1"/>
</dbReference>
<keyword evidence="2" id="KW-0808">Transferase</keyword>
<dbReference type="PANTHER" id="PTHR12526">
    <property type="entry name" value="GLYCOSYLTRANSFERASE"/>
    <property type="match status" value="1"/>
</dbReference>
<protein>
    <submittedName>
        <fullName evidence="2">Glycosyltransferase family 4 protein</fullName>
    </submittedName>
</protein>
<evidence type="ECO:0000259" key="1">
    <source>
        <dbReference type="Pfam" id="PF13439"/>
    </source>
</evidence>
<dbReference type="RefSeq" id="WP_144246939.1">
    <property type="nucleotide sequence ID" value="NZ_VLPK01000001.1"/>
</dbReference>
<gene>
    <name evidence="2" type="ORF">FO440_04040</name>
</gene>
<name>A0A556MTU9_9SPHI</name>
<dbReference type="AlphaFoldDB" id="A0A556MTU9"/>
<dbReference type="Pfam" id="PF13439">
    <property type="entry name" value="Glyco_transf_4"/>
    <property type="match status" value="1"/>
</dbReference>
<dbReference type="OrthoDB" id="9807209at2"/>
<accession>A0A556MTU9</accession>
<dbReference type="PANTHER" id="PTHR12526:SF630">
    <property type="entry name" value="GLYCOSYLTRANSFERASE"/>
    <property type="match status" value="1"/>
</dbReference>
<dbReference type="SUPFAM" id="SSF53756">
    <property type="entry name" value="UDP-Glycosyltransferase/glycogen phosphorylase"/>
    <property type="match status" value="1"/>
</dbReference>
<organism evidence="2 3">
    <name type="scientific">Mucilaginibacter corticis</name>
    <dbReference type="NCBI Taxonomy" id="2597670"/>
    <lineage>
        <taxon>Bacteria</taxon>
        <taxon>Pseudomonadati</taxon>
        <taxon>Bacteroidota</taxon>
        <taxon>Sphingobacteriia</taxon>
        <taxon>Sphingobacteriales</taxon>
        <taxon>Sphingobacteriaceae</taxon>
        <taxon>Mucilaginibacter</taxon>
    </lineage>
</organism>
<evidence type="ECO:0000313" key="2">
    <source>
        <dbReference type="EMBL" id="TSJ43374.1"/>
    </source>
</evidence>
<comment type="caution">
    <text evidence="2">The sequence shown here is derived from an EMBL/GenBank/DDBJ whole genome shotgun (WGS) entry which is preliminary data.</text>
</comment>
<sequence>MKILILSHRVPFPQNGGYAIVVANTIKGLVNSGHDVSLVALNAKRNSHASRLPDEDLMGKINYRAYDIDTTVTVFGVAVNLFSKTSFNIDRYYDPEFEKLLIRELRNSDYDIIQFEGLYVSLYLPAVRKHSKAKLIYRAHSIENQIWQRLSQQKVDPFKKSYLRMHARRIKNYEQQQLNKFDAVVVFTQQDKLTLLEYGIKVPIEVIPVGLRLDQYVADVSKTEFPSLFFLGSLDWLPNREGMEWFLDTFIKDLTDGDLPVKLYVAGNDIPERFDDYEALGKIFIQGEVDNALEFVNSKSIMIVPLLSGGGMRVKIVEGMAMQKCIISTSLGAEGINFTDGHDILIANDKDEFFDAITRCITDEEFCIQLGKNARLLAEREHDVNVVIKNLTCFYDACCNGLQAAVNN</sequence>
<dbReference type="EMBL" id="VLPK01000001">
    <property type="protein sequence ID" value="TSJ43374.1"/>
    <property type="molecule type" value="Genomic_DNA"/>
</dbReference>
<dbReference type="InterPro" id="IPR028098">
    <property type="entry name" value="Glyco_trans_4-like_N"/>
</dbReference>